<evidence type="ECO:0000313" key="2">
    <source>
        <dbReference type="EMBL" id="KAK3364924.1"/>
    </source>
</evidence>
<keyword evidence="3" id="KW-1185">Reference proteome</keyword>
<evidence type="ECO:0000256" key="1">
    <source>
        <dbReference type="SAM" id="Coils"/>
    </source>
</evidence>
<reference evidence="2" key="1">
    <citation type="journal article" date="2023" name="Mol. Phylogenet. Evol.">
        <title>Genome-scale phylogeny and comparative genomics of the fungal order Sordariales.</title>
        <authorList>
            <person name="Hensen N."/>
            <person name="Bonometti L."/>
            <person name="Westerberg I."/>
            <person name="Brannstrom I.O."/>
            <person name="Guillou S."/>
            <person name="Cros-Aarteil S."/>
            <person name="Calhoun S."/>
            <person name="Haridas S."/>
            <person name="Kuo A."/>
            <person name="Mondo S."/>
            <person name="Pangilinan J."/>
            <person name="Riley R."/>
            <person name="LaButti K."/>
            <person name="Andreopoulos B."/>
            <person name="Lipzen A."/>
            <person name="Chen C."/>
            <person name="Yan M."/>
            <person name="Daum C."/>
            <person name="Ng V."/>
            <person name="Clum A."/>
            <person name="Steindorff A."/>
            <person name="Ohm R.A."/>
            <person name="Martin F."/>
            <person name="Silar P."/>
            <person name="Natvig D.O."/>
            <person name="Lalanne C."/>
            <person name="Gautier V."/>
            <person name="Ament-Velasquez S.L."/>
            <person name="Kruys A."/>
            <person name="Hutchinson M.I."/>
            <person name="Powell A.J."/>
            <person name="Barry K."/>
            <person name="Miller A.N."/>
            <person name="Grigoriev I.V."/>
            <person name="Debuchy R."/>
            <person name="Gladieux P."/>
            <person name="Hiltunen Thoren M."/>
            <person name="Johannesson H."/>
        </authorList>
    </citation>
    <scope>NUCLEOTIDE SEQUENCE</scope>
    <source>
        <strain evidence="2">CBS 958.72</strain>
    </source>
</reference>
<dbReference type="SUPFAM" id="SSF47459">
    <property type="entry name" value="HLH, helix-loop-helix DNA-binding domain"/>
    <property type="match status" value="1"/>
</dbReference>
<keyword evidence="1" id="KW-0175">Coiled coil</keyword>
<feature type="coiled-coil region" evidence="1">
    <location>
        <begin position="70"/>
        <end position="97"/>
    </location>
</feature>
<proteinExistence type="predicted"/>
<dbReference type="EMBL" id="JAULSN010000009">
    <property type="protein sequence ID" value="KAK3364924.1"/>
    <property type="molecule type" value="Genomic_DNA"/>
</dbReference>
<organism evidence="2 3">
    <name type="scientific">Lasiosphaeria ovina</name>
    <dbReference type="NCBI Taxonomy" id="92902"/>
    <lineage>
        <taxon>Eukaryota</taxon>
        <taxon>Fungi</taxon>
        <taxon>Dikarya</taxon>
        <taxon>Ascomycota</taxon>
        <taxon>Pezizomycotina</taxon>
        <taxon>Sordariomycetes</taxon>
        <taxon>Sordariomycetidae</taxon>
        <taxon>Sordariales</taxon>
        <taxon>Lasiosphaeriaceae</taxon>
        <taxon>Lasiosphaeria</taxon>
    </lineage>
</organism>
<accession>A0AAE0JV64</accession>
<protein>
    <recommendedName>
        <fullName evidence="4">BHLH domain-containing protein</fullName>
    </recommendedName>
</protein>
<dbReference type="Gene3D" id="4.10.280.10">
    <property type="entry name" value="Helix-loop-helix DNA-binding domain"/>
    <property type="match status" value="1"/>
</dbReference>
<dbReference type="AlphaFoldDB" id="A0AAE0JV64"/>
<sequence>MTMSNQDDNQRLAEEEARFAAKERRKMIKDALFEYRRQQTIRVGLERLSAVIPGAEGKAHSERVVIKHTIDYIREELKEREARLRELDKTVDQELVETEDWELDEVVDPALKTAW</sequence>
<evidence type="ECO:0008006" key="4">
    <source>
        <dbReference type="Google" id="ProtNLM"/>
    </source>
</evidence>
<name>A0AAE0JV64_9PEZI</name>
<comment type="caution">
    <text evidence="2">The sequence shown here is derived from an EMBL/GenBank/DDBJ whole genome shotgun (WGS) entry which is preliminary data.</text>
</comment>
<dbReference type="GO" id="GO:0046983">
    <property type="term" value="F:protein dimerization activity"/>
    <property type="evidence" value="ECO:0007669"/>
    <property type="project" value="InterPro"/>
</dbReference>
<evidence type="ECO:0000313" key="3">
    <source>
        <dbReference type="Proteomes" id="UP001287356"/>
    </source>
</evidence>
<dbReference type="Proteomes" id="UP001287356">
    <property type="component" value="Unassembled WGS sequence"/>
</dbReference>
<dbReference type="InterPro" id="IPR036638">
    <property type="entry name" value="HLH_DNA-bd_sf"/>
</dbReference>
<gene>
    <name evidence="2" type="ORF">B0T24DRAFT_670434</name>
</gene>
<reference evidence="2" key="2">
    <citation type="submission" date="2023-06" db="EMBL/GenBank/DDBJ databases">
        <authorList>
            <consortium name="Lawrence Berkeley National Laboratory"/>
            <person name="Haridas S."/>
            <person name="Hensen N."/>
            <person name="Bonometti L."/>
            <person name="Westerberg I."/>
            <person name="Brannstrom I.O."/>
            <person name="Guillou S."/>
            <person name="Cros-Aarteil S."/>
            <person name="Calhoun S."/>
            <person name="Kuo A."/>
            <person name="Mondo S."/>
            <person name="Pangilinan J."/>
            <person name="Riley R."/>
            <person name="Labutti K."/>
            <person name="Andreopoulos B."/>
            <person name="Lipzen A."/>
            <person name="Chen C."/>
            <person name="Yanf M."/>
            <person name="Daum C."/>
            <person name="Ng V."/>
            <person name="Clum A."/>
            <person name="Steindorff A."/>
            <person name="Ohm R."/>
            <person name="Martin F."/>
            <person name="Silar P."/>
            <person name="Natvig D."/>
            <person name="Lalanne C."/>
            <person name="Gautier V."/>
            <person name="Ament-Velasquez S.L."/>
            <person name="Kruys A."/>
            <person name="Hutchinson M.I."/>
            <person name="Powell A.J."/>
            <person name="Barry K."/>
            <person name="Miller A.N."/>
            <person name="Grigoriev I.V."/>
            <person name="Debuchy R."/>
            <person name="Gladieux P."/>
            <person name="Thoren M.H."/>
            <person name="Johannesson H."/>
        </authorList>
    </citation>
    <scope>NUCLEOTIDE SEQUENCE</scope>
    <source>
        <strain evidence="2">CBS 958.72</strain>
    </source>
</reference>